<reference evidence="3" key="2">
    <citation type="submission" date="2020-05" db="UniProtKB">
        <authorList>
            <consortium name="EnsemblMetazoa"/>
        </authorList>
    </citation>
    <scope>IDENTIFICATION</scope>
</reference>
<accession>A0A084VST6</accession>
<protein>
    <submittedName>
        <fullName evidence="2 3">Uncharacterized protein</fullName>
    </submittedName>
</protein>
<gene>
    <name evidence="2" type="ORF">ZHAS_00008648</name>
</gene>
<dbReference type="VEuPathDB" id="VectorBase:ASIC008648"/>
<proteinExistence type="predicted"/>
<sequence>MIGTEDLAIKRGAARLAIIVSHRRGHCCEDEGLPPAKRAPLLPCWGGSLPSPPGSVVQPVATKQSAARNS</sequence>
<dbReference type="EMBL" id="ATLV01016141">
    <property type="status" value="NOT_ANNOTATED_CDS"/>
    <property type="molecule type" value="Genomic_DNA"/>
</dbReference>
<name>A0A084VST6_ANOSI</name>
<dbReference type="AlphaFoldDB" id="A0A084VST6"/>
<feature type="compositionally biased region" description="Polar residues" evidence="1">
    <location>
        <begin position="61"/>
        <end position="70"/>
    </location>
</feature>
<feature type="region of interest" description="Disordered" evidence="1">
    <location>
        <begin position="50"/>
        <end position="70"/>
    </location>
</feature>
<keyword evidence="4" id="KW-1185">Reference proteome</keyword>
<dbReference type="EnsemblMetazoa" id="ASIC008648-RA">
    <property type="protein sequence ID" value="ASIC008648-PA"/>
    <property type="gene ID" value="ASIC008648"/>
</dbReference>
<evidence type="ECO:0000313" key="2">
    <source>
        <dbReference type="EMBL" id="KFB41030.1"/>
    </source>
</evidence>
<dbReference type="Proteomes" id="UP000030765">
    <property type="component" value="Unassembled WGS sequence"/>
</dbReference>
<dbReference type="EMBL" id="KE525057">
    <property type="protein sequence ID" value="KFB41030.1"/>
    <property type="molecule type" value="Genomic_DNA"/>
</dbReference>
<evidence type="ECO:0000256" key="1">
    <source>
        <dbReference type="SAM" id="MobiDB-lite"/>
    </source>
</evidence>
<evidence type="ECO:0000313" key="4">
    <source>
        <dbReference type="Proteomes" id="UP000030765"/>
    </source>
</evidence>
<reference evidence="2 4" key="1">
    <citation type="journal article" date="2014" name="BMC Genomics">
        <title>Genome sequence of Anopheles sinensis provides insight into genetics basis of mosquito competence for malaria parasites.</title>
        <authorList>
            <person name="Zhou D."/>
            <person name="Zhang D."/>
            <person name="Ding G."/>
            <person name="Shi L."/>
            <person name="Hou Q."/>
            <person name="Ye Y."/>
            <person name="Xu Y."/>
            <person name="Zhou H."/>
            <person name="Xiong C."/>
            <person name="Li S."/>
            <person name="Yu J."/>
            <person name="Hong S."/>
            <person name="Yu X."/>
            <person name="Zou P."/>
            <person name="Chen C."/>
            <person name="Chang X."/>
            <person name="Wang W."/>
            <person name="Lv Y."/>
            <person name="Sun Y."/>
            <person name="Ma L."/>
            <person name="Shen B."/>
            <person name="Zhu C."/>
        </authorList>
    </citation>
    <scope>NUCLEOTIDE SEQUENCE [LARGE SCALE GENOMIC DNA]</scope>
</reference>
<evidence type="ECO:0000313" key="3">
    <source>
        <dbReference type="EnsemblMetazoa" id="ASIC008648-PA"/>
    </source>
</evidence>
<organism evidence="2">
    <name type="scientific">Anopheles sinensis</name>
    <name type="common">Mosquito</name>
    <dbReference type="NCBI Taxonomy" id="74873"/>
    <lineage>
        <taxon>Eukaryota</taxon>
        <taxon>Metazoa</taxon>
        <taxon>Ecdysozoa</taxon>
        <taxon>Arthropoda</taxon>
        <taxon>Hexapoda</taxon>
        <taxon>Insecta</taxon>
        <taxon>Pterygota</taxon>
        <taxon>Neoptera</taxon>
        <taxon>Endopterygota</taxon>
        <taxon>Diptera</taxon>
        <taxon>Nematocera</taxon>
        <taxon>Culicoidea</taxon>
        <taxon>Culicidae</taxon>
        <taxon>Anophelinae</taxon>
        <taxon>Anopheles</taxon>
    </lineage>
</organism>